<gene>
    <name evidence="4" type="ORF">NLI96_g5634</name>
</gene>
<evidence type="ECO:0000313" key="4">
    <source>
        <dbReference type="EMBL" id="KAJ3484462.1"/>
    </source>
</evidence>
<dbReference type="PANTHER" id="PTHR11360">
    <property type="entry name" value="MONOCARBOXYLATE TRANSPORTER"/>
    <property type="match status" value="1"/>
</dbReference>
<dbReference type="EMBL" id="JANAWD010000188">
    <property type="protein sequence ID" value="KAJ3484462.1"/>
    <property type="molecule type" value="Genomic_DNA"/>
</dbReference>
<comment type="subcellular location">
    <subcellularLocation>
        <location evidence="1">Membrane</location>
        <topology evidence="1">Multi-pass membrane protein</topology>
    </subcellularLocation>
</comment>
<keyword evidence="5" id="KW-1185">Reference proteome</keyword>
<feature type="transmembrane region" description="Helical" evidence="3">
    <location>
        <begin position="59"/>
        <end position="78"/>
    </location>
</feature>
<sequence length="306" mass="33252">MEIPPSSMNTGMSSSSIAMDDLSPNSYSSDTLSPPKNSEILLEQAQTQTCDVSPEGGRYAWLAVCGGFLVMFTTIGYAEAFGVYEDYFVRTGVASASQISWIGSVQALCSFLSCFPAGFLYDMGYCRATPIFGSILMIFSLFMVSILDQSKYYQLLLAMGFGTGVGIGFAALPALAIQSHYWRKKRPLALGLAQMGCPVGGIVCPQMLNRLFYGRIGYVWGVRVSAFVSLAVLVIGNILMVPNPPKLVPGQKPPIGKLLKDVPYILSMIGIFLVGMTYSLPSYYLQLDAILHGTTPQTHWTDPYNV</sequence>
<feature type="transmembrane region" description="Helical" evidence="3">
    <location>
        <begin position="98"/>
        <end position="121"/>
    </location>
</feature>
<protein>
    <submittedName>
        <fullName evidence="4">Uncharacterized protein</fullName>
    </submittedName>
</protein>
<evidence type="ECO:0000313" key="5">
    <source>
        <dbReference type="Proteomes" id="UP001212997"/>
    </source>
</evidence>
<evidence type="ECO:0000256" key="1">
    <source>
        <dbReference type="ARBA" id="ARBA00004141"/>
    </source>
</evidence>
<dbReference type="Gene3D" id="1.20.1250.20">
    <property type="entry name" value="MFS general substrate transporter like domains"/>
    <property type="match status" value="1"/>
</dbReference>
<dbReference type="AlphaFoldDB" id="A0AAD5V2I0"/>
<dbReference type="InterPro" id="IPR011701">
    <property type="entry name" value="MFS"/>
</dbReference>
<dbReference type="PANTHER" id="PTHR11360:SF284">
    <property type="entry name" value="EG:103B4.3 PROTEIN-RELATED"/>
    <property type="match status" value="1"/>
</dbReference>
<feature type="transmembrane region" description="Helical" evidence="3">
    <location>
        <begin position="128"/>
        <end position="147"/>
    </location>
</feature>
<keyword evidence="3" id="KW-1133">Transmembrane helix</keyword>
<organism evidence="4 5">
    <name type="scientific">Meripilus lineatus</name>
    <dbReference type="NCBI Taxonomy" id="2056292"/>
    <lineage>
        <taxon>Eukaryota</taxon>
        <taxon>Fungi</taxon>
        <taxon>Dikarya</taxon>
        <taxon>Basidiomycota</taxon>
        <taxon>Agaricomycotina</taxon>
        <taxon>Agaricomycetes</taxon>
        <taxon>Polyporales</taxon>
        <taxon>Meripilaceae</taxon>
        <taxon>Meripilus</taxon>
    </lineage>
</organism>
<keyword evidence="3" id="KW-0812">Transmembrane</keyword>
<accession>A0AAD5V2I0</accession>
<evidence type="ECO:0000256" key="3">
    <source>
        <dbReference type="SAM" id="Phobius"/>
    </source>
</evidence>
<dbReference type="GO" id="GO:0022857">
    <property type="term" value="F:transmembrane transporter activity"/>
    <property type="evidence" value="ECO:0007669"/>
    <property type="project" value="InterPro"/>
</dbReference>
<name>A0AAD5V2I0_9APHY</name>
<comment type="caution">
    <text evidence="4">The sequence shown here is derived from an EMBL/GenBank/DDBJ whole genome shotgun (WGS) entry which is preliminary data.</text>
</comment>
<keyword evidence="3" id="KW-0472">Membrane</keyword>
<dbReference type="GO" id="GO:0016020">
    <property type="term" value="C:membrane"/>
    <property type="evidence" value="ECO:0007669"/>
    <property type="project" value="UniProtKB-SubCell"/>
</dbReference>
<feature type="transmembrane region" description="Helical" evidence="3">
    <location>
        <begin position="220"/>
        <end position="241"/>
    </location>
</feature>
<proteinExistence type="inferred from homology"/>
<dbReference type="SUPFAM" id="SSF103473">
    <property type="entry name" value="MFS general substrate transporter"/>
    <property type="match status" value="1"/>
</dbReference>
<dbReference type="InterPro" id="IPR036259">
    <property type="entry name" value="MFS_trans_sf"/>
</dbReference>
<feature type="transmembrane region" description="Helical" evidence="3">
    <location>
        <begin position="262"/>
        <end position="280"/>
    </location>
</feature>
<comment type="similarity">
    <text evidence="2">Belongs to the major facilitator superfamily. Monocarboxylate porter (TC 2.A.1.13) family.</text>
</comment>
<dbReference type="InterPro" id="IPR050327">
    <property type="entry name" value="Proton-linked_MCT"/>
</dbReference>
<evidence type="ECO:0000256" key="2">
    <source>
        <dbReference type="ARBA" id="ARBA00006727"/>
    </source>
</evidence>
<dbReference type="Pfam" id="PF07690">
    <property type="entry name" value="MFS_1"/>
    <property type="match status" value="1"/>
</dbReference>
<dbReference type="Proteomes" id="UP001212997">
    <property type="component" value="Unassembled WGS sequence"/>
</dbReference>
<reference evidence="4" key="1">
    <citation type="submission" date="2022-07" db="EMBL/GenBank/DDBJ databases">
        <title>Genome Sequence of Physisporinus lineatus.</title>
        <authorList>
            <person name="Buettner E."/>
        </authorList>
    </citation>
    <scope>NUCLEOTIDE SEQUENCE</scope>
    <source>
        <strain evidence="4">VT162</strain>
    </source>
</reference>
<feature type="transmembrane region" description="Helical" evidence="3">
    <location>
        <begin position="153"/>
        <end position="176"/>
    </location>
</feature>